<protein>
    <submittedName>
        <fullName evidence="1">Uncharacterized protein</fullName>
    </submittedName>
</protein>
<dbReference type="AlphaFoldDB" id="A0A6C0DZ86"/>
<organism evidence="1">
    <name type="scientific">viral metagenome</name>
    <dbReference type="NCBI Taxonomy" id="1070528"/>
    <lineage>
        <taxon>unclassified sequences</taxon>
        <taxon>metagenomes</taxon>
        <taxon>organismal metagenomes</taxon>
    </lineage>
</organism>
<sequence length="519" mass="60694">MNKSKPNTEYKIAVDSELSDEELQPRIISRKQKKERKQRIITSLSSTTTTEELAYPIQYYFNPELYLNFLNQCYLPNDNNNICKKWNDGIKKSDAIRLIPLAEELNLEEIEIGFVRKIIDSYRILQANYCENMNEYYKSFVKLRSVLDLGNIDKPNFEPTTNIIDDKFIELLCKYKEPFKRGMKLIKQNIIDVSNNMRKMYVLYGMVYDEYKRNYNEEEEKEEILEKLDLGDLYENIDGKLKEIIDLKKIFPKAGFTQDGGGKFDDIMKQVKELLNFKAPPKPLTDEEYNSLGLSLDGTKSITLTKPEHTELDFNKFTKDFNIMTADKLYNYDYVSTYENLTNFTLSDIIDDIINKIKTEHIPWVVKNSSKPKHGGDKDTFVNDATNFMNIDNIIDNIHKWGAQIKGINKEYSQFKTILKEAIQKFSDHRIFIEDINLVSNGSKDENIRINMNNNNFGFDMIKKFCLKIIELHDQKQPKTDYIGVSIKRALVVDDTIIPIKRFVHSMLMLVSKILNPQS</sequence>
<name>A0A6C0DZ86_9ZZZZ</name>
<dbReference type="EMBL" id="MN739702">
    <property type="protein sequence ID" value="QHT22084.1"/>
    <property type="molecule type" value="Genomic_DNA"/>
</dbReference>
<reference evidence="1" key="1">
    <citation type="journal article" date="2020" name="Nature">
        <title>Giant virus diversity and host interactions through global metagenomics.</title>
        <authorList>
            <person name="Schulz F."/>
            <person name="Roux S."/>
            <person name="Paez-Espino D."/>
            <person name="Jungbluth S."/>
            <person name="Walsh D.A."/>
            <person name="Denef V.J."/>
            <person name="McMahon K.D."/>
            <person name="Konstantinidis K.T."/>
            <person name="Eloe-Fadrosh E.A."/>
            <person name="Kyrpides N.C."/>
            <person name="Woyke T."/>
        </authorList>
    </citation>
    <scope>NUCLEOTIDE SEQUENCE</scope>
    <source>
        <strain evidence="1">GVMAG-M-3300023179-103</strain>
    </source>
</reference>
<accession>A0A6C0DZ86</accession>
<proteinExistence type="predicted"/>
<evidence type="ECO:0000313" key="1">
    <source>
        <dbReference type="EMBL" id="QHT22084.1"/>
    </source>
</evidence>